<dbReference type="InterPro" id="IPR036866">
    <property type="entry name" value="RibonucZ/Hydroxyglut_hydro"/>
</dbReference>
<evidence type="ECO:0000256" key="4">
    <source>
        <dbReference type="ARBA" id="ARBA00022989"/>
    </source>
</evidence>
<evidence type="ECO:0000256" key="3">
    <source>
        <dbReference type="ARBA" id="ARBA00022692"/>
    </source>
</evidence>
<dbReference type="AlphaFoldDB" id="A0A846T8B0"/>
<dbReference type="Proteomes" id="UP000587942">
    <property type="component" value="Unassembled WGS sequence"/>
</dbReference>
<feature type="domain" description="Metallo-beta-lactamase" evidence="7">
    <location>
        <begin position="524"/>
        <end position="734"/>
    </location>
</feature>
<name>A0A846T8B0_9BACI</name>
<evidence type="ECO:0000256" key="1">
    <source>
        <dbReference type="ARBA" id="ARBA00004651"/>
    </source>
</evidence>
<evidence type="ECO:0000313" key="9">
    <source>
        <dbReference type="Proteomes" id="UP000587942"/>
    </source>
</evidence>
<dbReference type="InterPro" id="IPR001279">
    <property type="entry name" value="Metallo-B-lactamas"/>
</dbReference>
<protein>
    <submittedName>
        <fullName evidence="8">DNA internalization-related competence protein ComEC/Rec2</fullName>
    </submittedName>
</protein>
<comment type="subcellular location">
    <subcellularLocation>
        <location evidence="1">Cell membrane</location>
        <topology evidence="1">Multi-pass membrane protein</topology>
    </subcellularLocation>
</comment>
<organism evidence="8 9">
    <name type="scientific">Mesobacillus selenatarsenatis</name>
    <dbReference type="NCBI Taxonomy" id="388741"/>
    <lineage>
        <taxon>Bacteria</taxon>
        <taxon>Bacillati</taxon>
        <taxon>Bacillota</taxon>
        <taxon>Bacilli</taxon>
        <taxon>Bacillales</taxon>
        <taxon>Bacillaceae</taxon>
        <taxon>Mesobacillus</taxon>
    </lineage>
</organism>
<comment type="caution">
    <text evidence="8">The sequence shown here is derived from an EMBL/GenBank/DDBJ whole genome shotgun (WGS) entry which is preliminary data.</text>
</comment>
<evidence type="ECO:0000259" key="7">
    <source>
        <dbReference type="SMART" id="SM00849"/>
    </source>
</evidence>
<dbReference type="InterPro" id="IPR025405">
    <property type="entry name" value="DUF4131"/>
</dbReference>
<dbReference type="Pfam" id="PF13567">
    <property type="entry name" value="DUF4131"/>
    <property type="match status" value="1"/>
</dbReference>
<dbReference type="GO" id="GO:0005886">
    <property type="term" value="C:plasma membrane"/>
    <property type="evidence" value="ECO:0007669"/>
    <property type="project" value="UniProtKB-SubCell"/>
</dbReference>
<dbReference type="NCBIfam" id="TIGR00360">
    <property type="entry name" value="ComEC_N-term"/>
    <property type="match status" value="1"/>
</dbReference>
<feature type="transmembrane region" description="Helical" evidence="6">
    <location>
        <begin position="316"/>
        <end position="336"/>
    </location>
</feature>
<keyword evidence="5 6" id="KW-0472">Membrane</keyword>
<accession>A0A846T8B0</accession>
<dbReference type="EMBL" id="JAAVUM010000003">
    <property type="protein sequence ID" value="NKE05168.1"/>
    <property type="molecule type" value="Genomic_DNA"/>
</dbReference>
<dbReference type="CDD" id="cd07731">
    <property type="entry name" value="ComA-like_MBL-fold"/>
    <property type="match status" value="1"/>
</dbReference>
<feature type="transmembrane region" description="Helical" evidence="6">
    <location>
        <begin position="241"/>
        <end position="263"/>
    </location>
</feature>
<feature type="transmembrane region" description="Helical" evidence="6">
    <location>
        <begin position="400"/>
        <end position="422"/>
    </location>
</feature>
<dbReference type="InterPro" id="IPR052159">
    <property type="entry name" value="Competence_DNA_uptake"/>
</dbReference>
<dbReference type="PANTHER" id="PTHR30619:SF1">
    <property type="entry name" value="RECOMBINATION PROTEIN 2"/>
    <property type="match status" value="1"/>
</dbReference>
<dbReference type="SUPFAM" id="SSF56281">
    <property type="entry name" value="Metallo-hydrolase/oxidoreductase"/>
    <property type="match status" value="1"/>
</dbReference>
<evidence type="ECO:0000313" key="8">
    <source>
        <dbReference type="EMBL" id="NKE05168.1"/>
    </source>
</evidence>
<sequence>MKPIAFGPTQGQLFYFAAVSLLGLMTMKGNQFVYGSLFLLVIILLTKLKNFPPANLLLVASCYLLFITAGYIDSVHFETEYTGMEKSFLILFDEEIHVEGDLLFVYAKAMPSNEKLAVRYRIKSVSEQQSIQQLLIPGMSCQASGSLNSPSPARNPNAFDYQKYLQHKKISWTLDVDTLSLETCSKQTSTLTALKTFRQREIARIKDMLPKETSALAAALIFGERNLFDPETERSFQKIGIVHLLAISGLHVGLLTGMMYFIFIRVGVTKEKTDILLMAFLPVYAIITGLAPPVVRAAAMLMILIGSRRLPLRMTLLDAVCAAFMIMILFQPSIIYDTGFQLSFAVSFSLVISAPVILKAFHSFLQQTAAASFIAQLSSLPVILSTFYEVSAISVFANLLFVPLFSFVLLPLLLISYIILSFAGALPEFYLYLLENLIHGVNLLAMQLSELPMSALIIGKLEPIFLIALIVLIPVFFFKWEEFVLKKSKPPLWLFAVPLMPLVMQIVLPYLNPYGQVVFLDVGQGDSIFIQMPYNQGNYLIDTGGVTPFVKENWQQRGDPYDPGKKILVPFLKSEGIRTVDKLILTHGDADHIGGANALLEEIGVKQLIVPRVAERSALEQEIINKARKKGTEIYLAGMGTGWKTFQGDFFILNPSESIGERNDQSIVLRAAIGGKEWLFTGDLGIEGEKLLGQKISEIDIDVLKVGHHGSKYSSSELFLEETTPDFAVISVGEKNRYGHPGKEVITRLEEHGTRIFRTDENGAIIYKFKGDTGTFTTQLP</sequence>
<evidence type="ECO:0000256" key="6">
    <source>
        <dbReference type="SAM" id="Phobius"/>
    </source>
</evidence>
<dbReference type="Pfam" id="PF03772">
    <property type="entry name" value="Competence"/>
    <property type="match status" value="1"/>
</dbReference>
<dbReference type="PANTHER" id="PTHR30619">
    <property type="entry name" value="DNA INTERNALIZATION/COMPETENCE PROTEIN COMEC/REC2"/>
    <property type="match status" value="1"/>
</dbReference>
<dbReference type="GO" id="GO:0030420">
    <property type="term" value="P:establishment of competence for transformation"/>
    <property type="evidence" value="ECO:0007669"/>
    <property type="project" value="InterPro"/>
</dbReference>
<reference evidence="8 9" key="1">
    <citation type="submission" date="2020-03" db="EMBL/GenBank/DDBJ databases">
        <authorList>
            <person name="Sun Q."/>
        </authorList>
    </citation>
    <scope>NUCLEOTIDE SEQUENCE [LARGE SCALE GENOMIC DNA]</scope>
    <source>
        <strain evidence="8 9">KACC 21451</strain>
    </source>
</reference>
<dbReference type="SMART" id="SM00849">
    <property type="entry name" value="Lactamase_B"/>
    <property type="match status" value="1"/>
</dbReference>
<proteinExistence type="predicted"/>
<gene>
    <name evidence="8" type="ORF">GWK17_06720</name>
</gene>
<dbReference type="NCBIfam" id="TIGR00361">
    <property type="entry name" value="ComEC_Rec2"/>
    <property type="match status" value="1"/>
</dbReference>
<dbReference type="RefSeq" id="WP_167831622.1">
    <property type="nucleotide sequence ID" value="NZ_JAAVUM010000003.1"/>
</dbReference>
<keyword evidence="2" id="KW-1003">Cell membrane</keyword>
<dbReference type="InterPro" id="IPR004477">
    <property type="entry name" value="ComEC_N"/>
</dbReference>
<dbReference type="Pfam" id="PF00753">
    <property type="entry name" value="Lactamase_B"/>
    <property type="match status" value="1"/>
</dbReference>
<evidence type="ECO:0000256" key="5">
    <source>
        <dbReference type="ARBA" id="ARBA00023136"/>
    </source>
</evidence>
<feature type="transmembrane region" description="Helical" evidence="6">
    <location>
        <begin position="492"/>
        <end position="511"/>
    </location>
</feature>
<feature type="transmembrane region" description="Helical" evidence="6">
    <location>
        <begin position="342"/>
        <end position="361"/>
    </location>
</feature>
<feature type="transmembrane region" description="Helical" evidence="6">
    <location>
        <begin position="6"/>
        <end position="25"/>
    </location>
</feature>
<feature type="transmembrane region" description="Helical" evidence="6">
    <location>
        <begin position="275"/>
        <end position="295"/>
    </location>
</feature>
<dbReference type="InterPro" id="IPR004797">
    <property type="entry name" value="Competence_ComEC/Rec2"/>
</dbReference>
<keyword evidence="4 6" id="KW-1133">Transmembrane helix</keyword>
<keyword evidence="3 6" id="KW-0812">Transmembrane</keyword>
<feature type="transmembrane region" description="Helical" evidence="6">
    <location>
        <begin position="461"/>
        <end position="480"/>
    </location>
</feature>
<dbReference type="InterPro" id="IPR035681">
    <property type="entry name" value="ComA-like_MBL"/>
</dbReference>
<dbReference type="Gene3D" id="3.60.15.10">
    <property type="entry name" value="Ribonuclease Z/Hydroxyacylglutathione hydrolase-like"/>
    <property type="match status" value="1"/>
</dbReference>
<evidence type="ECO:0000256" key="2">
    <source>
        <dbReference type="ARBA" id="ARBA00022475"/>
    </source>
</evidence>